<comment type="subcellular location">
    <subcellularLocation>
        <location evidence="8">Cytoplasm</location>
    </subcellularLocation>
</comment>
<keyword evidence="8" id="KW-0067">ATP-binding</keyword>
<comment type="catalytic activity">
    <reaction evidence="7">
        <text>dZDP + ATP = dZTP + ADP</text>
        <dbReference type="Rhea" id="RHEA:67644"/>
        <dbReference type="ChEBI" id="CHEBI:30616"/>
        <dbReference type="ChEBI" id="CHEBI:172929"/>
        <dbReference type="ChEBI" id="CHEBI:172931"/>
        <dbReference type="ChEBI" id="CHEBI:456216"/>
    </reaction>
</comment>
<evidence type="ECO:0000259" key="11">
    <source>
        <dbReference type="SMART" id="SM00562"/>
    </source>
</evidence>
<comment type="similarity">
    <text evidence="2 8 9 10">Belongs to the NDK family.</text>
</comment>
<evidence type="ECO:0000313" key="12">
    <source>
        <dbReference type="EMBL" id="CAA9565664.1"/>
    </source>
</evidence>
<comment type="catalytic activity">
    <reaction evidence="8">
        <text>a 2'-deoxyribonucleoside 5'-diphosphate + ATP = a 2'-deoxyribonucleoside 5'-triphosphate + ADP</text>
        <dbReference type="Rhea" id="RHEA:44640"/>
        <dbReference type="ChEBI" id="CHEBI:30616"/>
        <dbReference type="ChEBI" id="CHEBI:61560"/>
        <dbReference type="ChEBI" id="CHEBI:73316"/>
        <dbReference type="ChEBI" id="CHEBI:456216"/>
        <dbReference type="EC" id="2.7.4.6"/>
    </reaction>
</comment>
<dbReference type="PRINTS" id="PR01243">
    <property type="entry name" value="NUCDPKINASE"/>
</dbReference>
<accession>A0A6J4V2T8</accession>
<evidence type="ECO:0000256" key="1">
    <source>
        <dbReference type="ARBA" id="ARBA00001946"/>
    </source>
</evidence>
<comment type="cofactor">
    <cofactor evidence="1 8">
        <name>Mg(2+)</name>
        <dbReference type="ChEBI" id="CHEBI:18420"/>
    </cofactor>
</comment>
<gene>
    <name evidence="8" type="primary">ndk</name>
    <name evidence="12" type="ORF">AVDCRST_MAG18-1457</name>
</gene>
<dbReference type="Gene3D" id="3.30.70.141">
    <property type="entry name" value="Nucleoside diphosphate kinase-like domain"/>
    <property type="match status" value="1"/>
</dbReference>
<feature type="binding site" evidence="8 9">
    <location>
        <position position="115"/>
    </location>
    <ligand>
        <name>ATP</name>
        <dbReference type="ChEBI" id="CHEBI:30616"/>
    </ligand>
</feature>
<dbReference type="SMART" id="SM00562">
    <property type="entry name" value="NDK"/>
    <property type="match status" value="1"/>
</dbReference>
<evidence type="ECO:0000256" key="8">
    <source>
        <dbReference type="HAMAP-Rule" id="MF_00451"/>
    </source>
</evidence>
<feature type="binding site" evidence="8 9">
    <location>
        <position position="60"/>
    </location>
    <ligand>
        <name>ATP</name>
        <dbReference type="ChEBI" id="CHEBI:30616"/>
    </ligand>
</feature>
<protein>
    <recommendedName>
        <fullName evidence="8">Nucleoside diphosphate kinase</fullName>
        <shortName evidence="8">NDK</shortName>
        <shortName evidence="8">NDP kinase</shortName>
        <ecNumber evidence="8">2.7.4.6</ecNumber>
    </recommendedName>
    <alternativeName>
        <fullName evidence="8">Nucleoside-2-P kinase</fullName>
    </alternativeName>
</protein>
<comment type="function">
    <text evidence="8">Major role in the synthesis of nucleoside triphosphates other than ATP. The ATP gamma phosphate is transferred to the NDP beta phosphate via a ping-pong mechanism, using a phosphorylated active-site intermediate.</text>
</comment>
<feature type="binding site" evidence="8 9">
    <location>
        <position position="88"/>
    </location>
    <ligand>
        <name>ATP</name>
        <dbReference type="ChEBI" id="CHEBI:30616"/>
    </ligand>
</feature>
<feature type="binding site" evidence="8 9">
    <location>
        <position position="105"/>
    </location>
    <ligand>
        <name>ATP</name>
        <dbReference type="ChEBI" id="CHEBI:30616"/>
    </ligand>
</feature>
<evidence type="ECO:0000256" key="6">
    <source>
        <dbReference type="ARBA" id="ARBA00024802"/>
    </source>
</evidence>
<keyword evidence="8" id="KW-0479">Metal-binding</keyword>
<evidence type="ECO:0000256" key="10">
    <source>
        <dbReference type="RuleBase" id="RU004011"/>
    </source>
</evidence>
<name>A0A6J4V2T8_9BACT</name>
<reference evidence="12" key="1">
    <citation type="submission" date="2020-02" db="EMBL/GenBank/DDBJ databases">
        <authorList>
            <person name="Meier V. D."/>
        </authorList>
    </citation>
    <scope>NUCLEOTIDE SEQUENCE</scope>
    <source>
        <strain evidence="12">AVDCRST_MAG18</strain>
    </source>
</reference>
<feature type="active site" description="Pros-phosphohistidine intermediate" evidence="8 9">
    <location>
        <position position="118"/>
    </location>
</feature>
<feature type="binding site" evidence="8 9">
    <location>
        <position position="12"/>
    </location>
    <ligand>
        <name>ATP</name>
        <dbReference type="ChEBI" id="CHEBI:30616"/>
    </ligand>
</feature>
<evidence type="ECO:0000256" key="2">
    <source>
        <dbReference type="ARBA" id="ARBA00008142"/>
    </source>
</evidence>
<dbReference type="GO" id="GO:0006228">
    <property type="term" value="P:UTP biosynthetic process"/>
    <property type="evidence" value="ECO:0007669"/>
    <property type="project" value="UniProtKB-UniRule"/>
</dbReference>
<evidence type="ECO:0000256" key="3">
    <source>
        <dbReference type="ARBA" id="ARBA00022553"/>
    </source>
</evidence>
<dbReference type="PROSITE" id="PS51374">
    <property type="entry name" value="NDPK_LIKE"/>
    <property type="match status" value="1"/>
</dbReference>
<keyword evidence="4 8" id="KW-0808">Transferase</keyword>
<dbReference type="InterPro" id="IPR036850">
    <property type="entry name" value="NDK-like_dom_sf"/>
</dbReference>
<evidence type="ECO:0000256" key="9">
    <source>
        <dbReference type="PROSITE-ProRule" id="PRU00706"/>
    </source>
</evidence>
<dbReference type="NCBIfam" id="NF001908">
    <property type="entry name" value="PRK00668.1"/>
    <property type="match status" value="1"/>
</dbReference>
<dbReference type="GO" id="GO:0046872">
    <property type="term" value="F:metal ion binding"/>
    <property type="evidence" value="ECO:0007669"/>
    <property type="project" value="UniProtKB-KW"/>
</dbReference>
<dbReference type="GO" id="GO:0005524">
    <property type="term" value="F:ATP binding"/>
    <property type="evidence" value="ECO:0007669"/>
    <property type="project" value="UniProtKB-UniRule"/>
</dbReference>
<keyword evidence="8" id="KW-0460">Magnesium</keyword>
<dbReference type="AlphaFoldDB" id="A0A6J4V2T8"/>
<evidence type="ECO:0000256" key="5">
    <source>
        <dbReference type="ARBA" id="ARBA00022777"/>
    </source>
</evidence>
<sequence>MADTERTLIIVKPDGVQRGLVGEILGRLERRGLKLVALQFKQVERQLAEEHYAEHQGKPFYDGLVSYIMSGPVVVGVFEGVAAVATVRSSVGATNPAKAAPGTIRGDLGIEIGRNLIHASDEQPGSAKREVALWFGQGGQLDWSRDSDRWIRE</sequence>
<dbReference type="InterPro" id="IPR001564">
    <property type="entry name" value="Nucleoside_diP_kinase"/>
</dbReference>
<dbReference type="PANTHER" id="PTHR11349">
    <property type="entry name" value="NUCLEOSIDE DIPHOSPHATE KINASE"/>
    <property type="match status" value="1"/>
</dbReference>
<evidence type="ECO:0000256" key="7">
    <source>
        <dbReference type="ARBA" id="ARBA00047945"/>
    </source>
</evidence>
<comment type="catalytic activity">
    <reaction evidence="8">
        <text>a ribonucleoside 5'-diphosphate + ATP = a ribonucleoside 5'-triphosphate + ADP</text>
        <dbReference type="Rhea" id="RHEA:18113"/>
        <dbReference type="ChEBI" id="CHEBI:30616"/>
        <dbReference type="ChEBI" id="CHEBI:57930"/>
        <dbReference type="ChEBI" id="CHEBI:61557"/>
        <dbReference type="ChEBI" id="CHEBI:456216"/>
        <dbReference type="EC" id="2.7.4.6"/>
    </reaction>
</comment>
<keyword evidence="8" id="KW-0963">Cytoplasm</keyword>
<keyword evidence="3 8" id="KW-0597">Phosphoprotein</keyword>
<comment type="subunit">
    <text evidence="8">Homotetramer.</text>
</comment>
<evidence type="ECO:0000256" key="4">
    <source>
        <dbReference type="ARBA" id="ARBA00022679"/>
    </source>
</evidence>
<dbReference type="Pfam" id="PF00334">
    <property type="entry name" value="NDK"/>
    <property type="match status" value="1"/>
</dbReference>
<dbReference type="HAMAP" id="MF_00451">
    <property type="entry name" value="NDP_kinase"/>
    <property type="match status" value="1"/>
</dbReference>
<feature type="binding site" evidence="8 9">
    <location>
        <position position="94"/>
    </location>
    <ligand>
        <name>ATP</name>
        <dbReference type="ChEBI" id="CHEBI:30616"/>
    </ligand>
</feature>
<dbReference type="GO" id="GO:0006241">
    <property type="term" value="P:CTP biosynthetic process"/>
    <property type="evidence" value="ECO:0007669"/>
    <property type="project" value="UniProtKB-UniRule"/>
</dbReference>
<keyword evidence="5 8" id="KW-0418">Kinase</keyword>
<organism evidence="12">
    <name type="scientific">uncultured Thermomicrobiales bacterium</name>
    <dbReference type="NCBI Taxonomy" id="1645740"/>
    <lineage>
        <taxon>Bacteria</taxon>
        <taxon>Pseudomonadati</taxon>
        <taxon>Thermomicrobiota</taxon>
        <taxon>Thermomicrobia</taxon>
        <taxon>Thermomicrobiales</taxon>
        <taxon>environmental samples</taxon>
    </lineage>
</organism>
<dbReference type="EC" id="2.7.4.6" evidence="8"/>
<proteinExistence type="inferred from homology"/>
<keyword evidence="8" id="KW-0546">Nucleotide metabolism</keyword>
<dbReference type="InterPro" id="IPR034907">
    <property type="entry name" value="NDK-like_dom"/>
</dbReference>
<comment type="function">
    <text evidence="6">(Microbial infection) Catalyzes the phosphorylation of dZDP to dZTP, when the bacterium is infected by a phage that produces the substrate for the synthesis of dZTP (2- amino-2'-deoxyadenosine 5'-triphosphate), which is then used by the phage as a DNA polymerase substrate.</text>
</comment>
<feature type="domain" description="Nucleoside diphosphate kinase-like" evidence="11">
    <location>
        <begin position="4"/>
        <end position="142"/>
    </location>
</feature>
<dbReference type="EMBL" id="CADCWN010000108">
    <property type="protein sequence ID" value="CAA9565664.1"/>
    <property type="molecule type" value="Genomic_DNA"/>
</dbReference>
<keyword evidence="8" id="KW-0547">Nucleotide-binding</keyword>
<dbReference type="GO" id="GO:0005737">
    <property type="term" value="C:cytoplasm"/>
    <property type="evidence" value="ECO:0007669"/>
    <property type="project" value="UniProtKB-SubCell"/>
</dbReference>
<dbReference type="CDD" id="cd04413">
    <property type="entry name" value="NDPk_I"/>
    <property type="match status" value="1"/>
</dbReference>
<dbReference type="GO" id="GO:0006183">
    <property type="term" value="P:GTP biosynthetic process"/>
    <property type="evidence" value="ECO:0007669"/>
    <property type="project" value="UniProtKB-UniRule"/>
</dbReference>
<dbReference type="GO" id="GO:0004550">
    <property type="term" value="F:nucleoside diphosphate kinase activity"/>
    <property type="evidence" value="ECO:0007669"/>
    <property type="project" value="UniProtKB-UniRule"/>
</dbReference>
<dbReference type="FunFam" id="3.30.70.141:FF:000002">
    <property type="entry name" value="Nucleoside diphosphate kinase"/>
    <property type="match status" value="1"/>
</dbReference>
<dbReference type="SUPFAM" id="SSF54919">
    <property type="entry name" value="Nucleoside diphosphate kinase, NDK"/>
    <property type="match status" value="1"/>
</dbReference>